<dbReference type="InterPro" id="IPR036404">
    <property type="entry name" value="Jacalin-like_lectin_dom_sf"/>
</dbReference>
<dbReference type="Gene3D" id="2.100.10.30">
    <property type="entry name" value="Jacalin-like lectin domain"/>
    <property type="match status" value="1"/>
</dbReference>
<proteinExistence type="predicted"/>
<sequence>MSLLSFVCSEAVGYATTFRHRFDDLQKVGLWPSAQFIDKITEINVWCTGRPNAIEVTYRLTNDNKPAIKLHGDRIGKRSGYAVDENEYFVGMFGAVDEGDQGAFRRIGFLVYRKDTGAFSARGVLLYYQGSDTNARLTPRPGETGPYPPGPVSGKGVKGFASLGVIKAFSGSLSDASRLETLAVYKTYHQSKPSVLVLGRRVFLLFNAALVRSLMMSFLARVFSSEDGYVAKVIAVRRRTADRESRFGIVASV</sequence>
<comment type="caution">
    <text evidence="1">The sequence shown here is derived from an EMBL/GenBank/DDBJ whole genome shotgun (WGS) entry which is preliminary data.</text>
</comment>
<protein>
    <submittedName>
        <fullName evidence="1">Uncharacterized protein</fullName>
    </submittedName>
</protein>
<dbReference type="Proteomes" id="UP000565441">
    <property type="component" value="Unassembled WGS sequence"/>
</dbReference>
<reference evidence="1 2" key="1">
    <citation type="journal article" date="2020" name="ISME J.">
        <title>Uncovering the hidden diversity of litter-decomposition mechanisms in mushroom-forming fungi.</title>
        <authorList>
            <person name="Floudas D."/>
            <person name="Bentzer J."/>
            <person name="Ahren D."/>
            <person name="Johansson T."/>
            <person name="Persson P."/>
            <person name="Tunlid A."/>
        </authorList>
    </citation>
    <scope>NUCLEOTIDE SEQUENCE [LARGE SCALE GENOMIC DNA]</scope>
    <source>
        <strain evidence="1 2">CBS 661.87</strain>
    </source>
</reference>
<name>A0A8H5H2Q5_9AGAR</name>
<organism evidence="1 2">
    <name type="scientific">Tricholomella constricta</name>
    <dbReference type="NCBI Taxonomy" id="117010"/>
    <lineage>
        <taxon>Eukaryota</taxon>
        <taxon>Fungi</taxon>
        <taxon>Dikarya</taxon>
        <taxon>Basidiomycota</taxon>
        <taxon>Agaricomycotina</taxon>
        <taxon>Agaricomycetes</taxon>
        <taxon>Agaricomycetidae</taxon>
        <taxon>Agaricales</taxon>
        <taxon>Tricholomatineae</taxon>
        <taxon>Lyophyllaceae</taxon>
        <taxon>Tricholomella</taxon>
    </lineage>
</organism>
<accession>A0A8H5H2Q5</accession>
<gene>
    <name evidence="1" type="ORF">D9615_009373</name>
</gene>
<evidence type="ECO:0000313" key="1">
    <source>
        <dbReference type="EMBL" id="KAF5375657.1"/>
    </source>
</evidence>
<evidence type="ECO:0000313" key="2">
    <source>
        <dbReference type="Proteomes" id="UP000565441"/>
    </source>
</evidence>
<dbReference type="OrthoDB" id="2951854at2759"/>
<keyword evidence="2" id="KW-1185">Reference proteome</keyword>
<dbReference type="AlphaFoldDB" id="A0A8H5H2Q5"/>
<dbReference type="EMBL" id="JAACJP010000032">
    <property type="protein sequence ID" value="KAF5375657.1"/>
    <property type="molecule type" value="Genomic_DNA"/>
</dbReference>